<dbReference type="PROSITE" id="PS00211">
    <property type="entry name" value="ABC_TRANSPORTER_1"/>
    <property type="match status" value="1"/>
</dbReference>
<evidence type="ECO:0000256" key="1">
    <source>
        <dbReference type="ARBA" id="ARBA00004417"/>
    </source>
</evidence>
<sequence length="273" mass="29834">MHGMGSAMLLAVRELSVGFGRHEAVKGISFEINAGETLGLVGESGSGKSATSLAVLRLLPESARVSGAIRFDGEELLSLSEEAMRRRRGREIAMIFQEPMTALNPVMPVGAQIGEAVAAHHPEMGRRAVRARVLEAMDEVGLPDVERRSKDYPHQFSGGQRQRILIAMAIVNRPRLLIADEPTTALDVTVQAQILELLKALRREHELAMLFISHDLAVVSQVADRVAVMQHGEIVEQAEAAKLFLNPQHAYTRRLLASAPMMKTDRSKPLASV</sequence>
<dbReference type="Proteomes" id="UP000534186">
    <property type="component" value="Unassembled WGS sequence"/>
</dbReference>
<comment type="caution">
    <text evidence="9">The sequence shown here is derived from an EMBL/GenBank/DDBJ whole genome shotgun (WGS) entry which is preliminary data.</text>
</comment>
<keyword evidence="6 9" id="KW-0067">ATP-binding</keyword>
<evidence type="ECO:0000259" key="8">
    <source>
        <dbReference type="PROSITE" id="PS50893"/>
    </source>
</evidence>
<proteinExistence type="inferred from homology"/>
<dbReference type="GO" id="GO:0005524">
    <property type="term" value="F:ATP binding"/>
    <property type="evidence" value="ECO:0007669"/>
    <property type="project" value="UniProtKB-KW"/>
</dbReference>
<keyword evidence="3" id="KW-0813">Transport</keyword>
<keyword evidence="4" id="KW-1003">Cell membrane</keyword>
<comment type="subcellular location">
    <subcellularLocation>
        <location evidence="1">Cell inner membrane</location>
        <topology evidence="1">Peripheral membrane protein</topology>
    </subcellularLocation>
</comment>
<evidence type="ECO:0000256" key="3">
    <source>
        <dbReference type="ARBA" id="ARBA00022448"/>
    </source>
</evidence>
<dbReference type="InterPro" id="IPR050388">
    <property type="entry name" value="ABC_Ni/Peptide_Import"/>
</dbReference>
<evidence type="ECO:0000256" key="7">
    <source>
        <dbReference type="ARBA" id="ARBA00023136"/>
    </source>
</evidence>
<dbReference type="GO" id="GO:0005886">
    <property type="term" value="C:plasma membrane"/>
    <property type="evidence" value="ECO:0007669"/>
    <property type="project" value="UniProtKB-SubCell"/>
</dbReference>
<dbReference type="FunFam" id="3.40.50.300:FF:000016">
    <property type="entry name" value="Oligopeptide ABC transporter ATP-binding component"/>
    <property type="match status" value="1"/>
</dbReference>
<dbReference type="InterPro" id="IPR003439">
    <property type="entry name" value="ABC_transporter-like_ATP-bd"/>
</dbReference>
<comment type="similarity">
    <text evidence="2">Belongs to the ABC transporter superfamily.</text>
</comment>
<evidence type="ECO:0000256" key="5">
    <source>
        <dbReference type="ARBA" id="ARBA00022741"/>
    </source>
</evidence>
<name>A0A7Y9T3B3_9BACT</name>
<dbReference type="Pfam" id="PF00005">
    <property type="entry name" value="ABC_tran"/>
    <property type="match status" value="1"/>
</dbReference>
<accession>A0A7Y9T3B3</accession>
<evidence type="ECO:0000313" key="10">
    <source>
        <dbReference type="Proteomes" id="UP000534186"/>
    </source>
</evidence>
<feature type="domain" description="ABC transporter" evidence="8">
    <location>
        <begin position="10"/>
        <end position="256"/>
    </location>
</feature>
<reference evidence="9 10" key="1">
    <citation type="submission" date="2020-07" db="EMBL/GenBank/DDBJ databases">
        <title>Genomic Encyclopedia of Type Strains, Phase IV (KMG-V): Genome sequencing to study the core and pangenomes of soil and plant-associated prokaryotes.</title>
        <authorList>
            <person name="Whitman W."/>
        </authorList>
    </citation>
    <scope>NUCLEOTIDE SEQUENCE [LARGE SCALE GENOMIC DNA]</scope>
    <source>
        <strain evidence="9 10">M8UP30</strain>
    </source>
</reference>
<keyword evidence="5" id="KW-0547">Nucleotide-binding</keyword>
<dbReference type="SUPFAM" id="SSF52540">
    <property type="entry name" value="P-loop containing nucleoside triphosphate hydrolases"/>
    <property type="match status" value="1"/>
</dbReference>
<dbReference type="PROSITE" id="PS50893">
    <property type="entry name" value="ABC_TRANSPORTER_2"/>
    <property type="match status" value="1"/>
</dbReference>
<evidence type="ECO:0000256" key="2">
    <source>
        <dbReference type="ARBA" id="ARBA00005417"/>
    </source>
</evidence>
<evidence type="ECO:0000256" key="6">
    <source>
        <dbReference type="ARBA" id="ARBA00022840"/>
    </source>
</evidence>
<gene>
    <name evidence="9" type="ORF">HDF12_000554</name>
</gene>
<dbReference type="AlphaFoldDB" id="A0A7Y9T3B3"/>
<protein>
    <submittedName>
        <fullName evidence="9">Peptide/nickel transport system ATP-binding protein</fullName>
    </submittedName>
</protein>
<dbReference type="InterPro" id="IPR003593">
    <property type="entry name" value="AAA+_ATPase"/>
</dbReference>
<dbReference type="EMBL" id="JACCCV010000001">
    <property type="protein sequence ID" value="NYF50189.1"/>
    <property type="molecule type" value="Genomic_DNA"/>
</dbReference>
<evidence type="ECO:0000313" key="9">
    <source>
        <dbReference type="EMBL" id="NYF50189.1"/>
    </source>
</evidence>
<organism evidence="9 10">
    <name type="scientific">Tunturiibacter lichenicola</name>
    <dbReference type="NCBI Taxonomy" id="2051959"/>
    <lineage>
        <taxon>Bacteria</taxon>
        <taxon>Pseudomonadati</taxon>
        <taxon>Acidobacteriota</taxon>
        <taxon>Terriglobia</taxon>
        <taxon>Terriglobales</taxon>
        <taxon>Acidobacteriaceae</taxon>
        <taxon>Tunturiibacter</taxon>
    </lineage>
</organism>
<dbReference type="InterPro" id="IPR027417">
    <property type="entry name" value="P-loop_NTPase"/>
</dbReference>
<keyword evidence="7" id="KW-0472">Membrane</keyword>
<dbReference type="GO" id="GO:0016887">
    <property type="term" value="F:ATP hydrolysis activity"/>
    <property type="evidence" value="ECO:0007669"/>
    <property type="project" value="InterPro"/>
</dbReference>
<dbReference type="PANTHER" id="PTHR43297:SF2">
    <property type="entry name" value="DIPEPTIDE TRANSPORT ATP-BINDING PROTEIN DPPD"/>
    <property type="match status" value="1"/>
</dbReference>
<dbReference type="CDD" id="cd03257">
    <property type="entry name" value="ABC_NikE_OppD_transporters"/>
    <property type="match status" value="1"/>
</dbReference>
<dbReference type="Gene3D" id="3.40.50.300">
    <property type="entry name" value="P-loop containing nucleotide triphosphate hydrolases"/>
    <property type="match status" value="1"/>
</dbReference>
<evidence type="ECO:0000256" key="4">
    <source>
        <dbReference type="ARBA" id="ARBA00022475"/>
    </source>
</evidence>
<dbReference type="InterPro" id="IPR017871">
    <property type="entry name" value="ABC_transporter-like_CS"/>
</dbReference>
<dbReference type="PANTHER" id="PTHR43297">
    <property type="entry name" value="OLIGOPEPTIDE TRANSPORT ATP-BINDING PROTEIN APPD"/>
    <property type="match status" value="1"/>
</dbReference>
<dbReference type="SMART" id="SM00382">
    <property type="entry name" value="AAA"/>
    <property type="match status" value="1"/>
</dbReference>